<evidence type="ECO:0000313" key="1">
    <source>
        <dbReference type="EMBL" id="BCS82979.1"/>
    </source>
</evidence>
<accession>A0ABM7NS48</accession>
<sequence>MENEFDVKFFVEKFRVIKCEEYNCEYLSFFLHGVIINNSNVSITKEESDIFTIYQDNVLNLIDEMRELQETNILEIFNYLDSIKYNYLIDVIIMWWCHPINSFISKFAYNKAYINNVQKYNSKLINNITFSLIKHFCLDALSRSNKIPIHCIDLLWYYMNDMCLEFEFYNSNNCLNIGLTITESESIIIGFNMEYLLESGLGKINYPTDIGKKKSFATYLKDFVVCEEIIENIMTSKTKNNYVRQIIKISDNPKKYFGDILPVFPQEIINKIKSYQ</sequence>
<dbReference type="RefSeq" id="YP_010841587.1">
    <property type="nucleotide sequence ID" value="NC_079139.1"/>
</dbReference>
<keyword evidence="2" id="KW-1185">Reference proteome</keyword>
<dbReference type="EMBL" id="AP024483">
    <property type="protein sequence ID" value="BCS82979.1"/>
    <property type="molecule type" value="Genomic_DNA"/>
</dbReference>
<reference evidence="1 2" key="1">
    <citation type="submission" date="2021-02" db="EMBL/GenBank/DDBJ databases">
        <title>Cotonvirus japonicus, which uses Golgi apparatus of host cells for its virion factory, phylogenetically links tailed tupanvirus and icosahedral mimivirus.</title>
        <authorList>
            <person name="Takahashi H."/>
            <person name="Fukaya S."/>
            <person name="Song C."/>
            <person name="Murata K."/>
            <person name="Takemura M."/>
        </authorList>
    </citation>
    <scope>NUCLEOTIDE SEQUENCE [LARGE SCALE GENOMIC DNA]</scope>
</reference>
<dbReference type="Proteomes" id="UP001321479">
    <property type="component" value="Segment"/>
</dbReference>
<evidence type="ECO:0000313" key="2">
    <source>
        <dbReference type="Proteomes" id="UP001321479"/>
    </source>
</evidence>
<name>A0ABM7NS48_9VIRU</name>
<dbReference type="GeneID" id="80558184"/>
<proteinExistence type="predicted"/>
<organism evidence="1 2">
    <name type="scientific">Cotonvirus japonicus</name>
    <dbReference type="NCBI Taxonomy" id="2811091"/>
    <lineage>
        <taxon>Viruses</taxon>
        <taxon>Varidnaviria</taxon>
        <taxon>Bamfordvirae</taxon>
        <taxon>Nucleocytoviricota</taxon>
        <taxon>Megaviricetes</taxon>
        <taxon>Imitervirales</taxon>
        <taxon>Mimiviridae</taxon>
        <taxon>Megamimivirinae</taxon>
        <taxon>Cotonvirus</taxon>
        <taxon>Cotonvirus japonicum</taxon>
    </lineage>
</organism>
<protein>
    <submittedName>
        <fullName evidence="1">Uncharacterized protein</fullName>
    </submittedName>
</protein>